<evidence type="ECO:0000313" key="3">
    <source>
        <dbReference type="Proteomes" id="UP000198412"/>
    </source>
</evidence>
<sequence>MHAILYMKKLIFFIAFICITTTSISQINEIGIIAGGSNYIGDIGPENYINPNNLMGGVIYKWNKNPRIALRGTFTFAKLTSDDANATNNERHLRGISFTNSLKEIALGLEFNYFEYNLDDYSKTRTPYILIEIAAFNYKTIIDGTDPSNYEYGTNTSFAVPFGIGYKTKLFGDFALALEIKARYTFVDDLDYNNSEIPSLNFGNPNSNDWYVFSGFSLVYSFGRPACYSTPY</sequence>
<proteinExistence type="predicted"/>
<evidence type="ECO:0000313" key="2">
    <source>
        <dbReference type="EMBL" id="SNR70907.1"/>
    </source>
</evidence>
<dbReference type="InterPro" id="IPR011250">
    <property type="entry name" value="OMP/PagP_B-barrel"/>
</dbReference>
<dbReference type="Gene3D" id="2.40.160.20">
    <property type="match status" value="1"/>
</dbReference>
<dbReference type="AlphaFoldDB" id="A0A238YIF0"/>
<feature type="domain" description="DUF6089" evidence="1">
    <location>
        <begin position="8"/>
        <end position="229"/>
    </location>
</feature>
<dbReference type="SUPFAM" id="SSF56925">
    <property type="entry name" value="OMPA-like"/>
    <property type="match status" value="1"/>
</dbReference>
<keyword evidence="3" id="KW-1185">Reference proteome</keyword>
<protein>
    <recommendedName>
        <fullName evidence="1">DUF6089 domain-containing protein</fullName>
    </recommendedName>
</protein>
<gene>
    <name evidence="2" type="ORF">SAMN04488111_2615</name>
</gene>
<organism evidence="2 3">
    <name type="scientific">Lutibacter flavus</name>
    <dbReference type="NCBI Taxonomy" id="691689"/>
    <lineage>
        <taxon>Bacteria</taxon>
        <taxon>Pseudomonadati</taxon>
        <taxon>Bacteroidota</taxon>
        <taxon>Flavobacteriia</taxon>
        <taxon>Flavobacteriales</taxon>
        <taxon>Flavobacteriaceae</taxon>
        <taxon>Lutibacter</taxon>
    </lineage>
</organism>
<name>A0A238YIF0_9FLAO</name>
<dbReference type="Pfam" id="PF19573">
    <property type="entry name" value="DUF6089"/>
    <property type="match status" value="1"/>
</dbReference>
<evidence type="ECO:0000259" key="1">
    <source>
        <dbReference type="Pfam" id="PF19573"/>
    </source>
</evidence>
<reference evidence="3" key="1">
    <citation type="submission" date="2017-06" db="EMBL/GenBank/DDBJ databases">
        <authorList>
            <person name="Varghese N."/>
            <person name="Submissions S."/>
        </authorList>
    </citation>
    <scope>NUCLEOTIDE SEQUENCE [LARGE SCALE GENOMIC DNA]</scope>
    <source>
        <strain evidence="3">DSM 27993</strain>
    </source>
</reference>
<dbReference type="InterPro" id="IPR045743">
    <property type="entry name" value="DUF6089"/>
</dbReference>
<dbReference type="EMBL" id="FZNX01000004">
    <property type="protein sequence ID" value="SNR70907.1"/>
    <property type="molecule type" value="Genomic_DNA"/>
</dbReference>
<accession>A0A238YIF0</accession>
<dbReference type="Proteomes" id="UP000198412">
    <property type="component" value="Unassembled WGS sequence"/>
</dbReference>